<dbReference type="Gene3D" id="3.20.20.370">
    <property type="entry name" value="Glycoside hydrolase/deacetylase"/>
    <property type="match status" value="1"/>
</dbReference>
<dbReference type="InterPro" id="IPR052740">
    <property type="entry name" value="CE4"/>
</dbReference>
<dbReference type="SUPFAM" id="SSF88713">
    <property type="entry name" value="Glycoside hydrolase/deacetylase"/>
    <property type="match status" value="1"/>
</dbReference>
<dbReference type="InterPro" id="IPR011330">
    <property type="entry name" value="Glyco_hydro/deAcase_b/a-brl"/>
</dbReference>
<accession>A0A316ZGD5</accession>
<dbReference type="PANTHER" id="PTHR45985">
    <property type="match status" value="1"/>
</dbReference>
<evidence type="ECO:0008006" key="4">
    <source>
        <dbReference type="Google" id="ProtNLM"/>
    </source>
</evidence>
<dbReference type="Proteomes" id="UP000245946">
    <property type="component" value="Unassembled WGS sequence"/>
</dbReference>
<dbReference type="RefSeq" id="XP_025600353.1">
    <property type="nucleotide sequence ID" value="XM_025741680.1"/>
</dbReference>
<proteinExistence type="predicted"/>
<evidence type="ECO:0000313" key="3">
    <source>
        <dbReference type="Proteomes" id="UP000245946"/>
    </source>
</evidence>
<dbReference type="AlphaFoldDB" id="A0A316ZGD5"/>
<dbReference type="GO" id="GO:0005975">
    <property type="term" value="P:carbohydrate metabolic process"/>
    <property type="evidence" value="ECO:0007669"/>
    <property type="project" value="InterPro"/>
</dbReference>
<feature type="compositionally biased region" description="Low complexity" evidence="1">
    <location>
        <begin position="374"/>
        <end position="385"/>
    </location>
</feature>
<gene>
    <name evidence="2" type="ORF">FA09DRAFT_328198</name>
</gene>
<keyword evidence="3" id="KW-1185">Reference proteome</keyword>
<organism evidence="2 3">
    <name type="scientific">Tilletiopsis washingtonensis</name>
    <dbReference type="NCBI Taxonomy" id="58919"/>
    <lineage>
        <taxon>Eukaryota</taxon>
        <taxon>Fungi</taxon>
        <taxon>Dikarya</taxon>
        <taxon>Basidiomycota</taxon>
        <taxon>Ustilaginomycotina</taxon>
        <taxon>Exobasidiomycetes</taxon>
        <taxon>Entylomatales</taxon>
        <taxon>Entylomatales incertae sedis</taxon>
        <taxon>Tilletiopsis</taxon>
    </lineage>
</organism>
<dbReference type="STRING" id="58919.A0A316ZGD5"/>
<dbReference type="OrthoDB" id="504708at2759"/>
<name>A0A316ZGD5_9BASI</name>
<evidence type="ECO:0000256" key="1">
    <source>
        <dbReference type="SAM" id="MobiDB-lite"/>
    </source>
</evidence>
<dbReference type="PANTHER" id="PTHR45985:SF3">
    <property type="entry name" value="CHITIN DEACETYLASE-LIKE 4"/>
    <property type="match status" value="1"/>
</dbReference>
<evidence type="ECO:0000313" key="2">
    <source>
        <dbReference type="EMBL" id="PWO00075.1"/>
    </source>
</evidence>
<sequence>MASLMNGRKNPNGCPVRATYFTQLAYTNYSMVTDWYVAGNDVADHTVTHQAQPSTGEISGNLIALNELAGIPFRSLGGFRAPYLNYTRDTLESLNKMQFVYDSSSSSSVPTTDANSDAFWPYTLDNGMANDCSGDIPNICSGEPKLPGFWEIPMYSVYESPTLPHLMDPWLDASPDKVLGWMQNTFLDHYNNNKQPFGMYSHPIHIATGYPGLGDPTQTVNMLNRFLDFAHSNSSMSNVWMVTNTQLLAWMRNPVPASQLNTLDEFKCQTPDVQEAVICNGMPDKQNTVLQHCISDTPGDSLNNSPFYTCYGCPTTQPTVDQPSPPQNNATGSIRTRINASCDTPFWDPIAGKCLNSGFTDETRSIGANGQGITSTGTTGTATDDSGTKIDPFTTFGSSGGAADLLVPRLALVGASVAAALAVFA</sequence>
<protein>
    <recommendedName>
        <fullName evidence="4">Chitin deacetylase</fullName>
    </recommendedName>
</protein>
<feature type="region of interest" description="Disordered" evidence="1">
    <location>
        <begin position="366"/>
        <end position="386"/>
    </location>
</feature>
<reference evidence="2 3" key="1">
    <citation type="journal article" date="2018" name="Mol. Biol. Evol.">
        <title>Broad Genomic Sampling Reveals a Smut Pathogenic Ancestry of the Fungal Clade Ustilaginomycotina.</title>
        <authorList>
            <person name="Kijpornyongpan T."/>
            <person name="Mondo S.J."/>
            <person name="Barry K."/>
            <person name="Sandor L."/>
            <person name="Lee J."/>
            <person name="Lipzen A."/>
            <person name="Pangilinan J."/>
            <person name="LaButti K."/>
            <person name="Hainaut M."/>
            <person name="Henrissat B."/>
            <person name="Grigoriev I.V."/>
            <person name="Spatafora J.W."/>
            <person name="Aime M.C."/>
        </authorList>
    </citation>
    <scope>NUCLEOTIDE SEQUENCE [LARGE SCALE GENOMIC DNA]</scope>
    <source>
        <strain evidence="2 3">MCA 4186</strain>
    </source>
</reference>
<dbReference type="GeneID" id="37269224"/>
<dbReference type="EMBL" id="KZ819286">
    <property type="protein sequence ID" value="PWO00075.1"/>
    <property type="molecule type" value="Genomic_DNA"/>
</dbReference>